<keyword evidence="1" id="KW-0677">Repeat</keyword>
<dbReference type="PROSITE" id="PS51272">
    <property type="entry name" value="SLH"/>
    <property type="match status" value="3"/>
</dbReference>
<proteinExistence type="predicted"/>
<dbReference type="AlphaFoldDB" id="A0A9D1YCJ4"/>
<dbReference type="InterPro" id="IPR001119">
    <property type="entry name" value="SLH_dom"/>
</dbReference>
<keyword evidence="2" id="KW-0732">Signal</keyword>
<evidence type="ECO:0000256" key="2">
    <source>
        <dbReference type="SAM" id="SignalP"/>
    </source>
</evidence>
<reference evidence="4" key="2">
    <citation type="submission" date="2021-04" db="EMBL/GenBank/DDBJ databases">
        <authorList>
            <person name="Gilroy R."/>
        </authorList>
    </citation>
    <scope>NUCLEOTIDE SEQUENCE</scope>
    <source>
        <strain evidence="4">1282</strain>
    </source>
</reference>
<evidence type="ECO:0000313" key="4">
    <source>
        <dbReference type="EMBL" id="HIY26646.1"/>
    </source>
</evidence>
<name>A0A9D1YCJ4_9FIRM</name>
<feature type="domain" description="SLH" evidence="3">
    <location>
        <begin position="953"/>
        <end position="1016"/>
    </location>
</feature>
<sequence>MKRMKKLLAFLLAAMLLLSMIPISASAYTTANVSGYNINVRYSKTDLETSRDVDMTAKVMYQGQLLGTLSIPDVRPEYNMTFSVTGGNYEIEDVVLTEGGTALSYIEGDSTSITYQFTGDWDYHSTATVEVNLCPPYENPTIVDRIDTAGLIEYRAYEPALLKFLKLNGVTVDESTEITDVDVHFVKNYVLGSGEAGFGDTPTGAGRLPYFVAVYSGAVDAGQPENFRYLKISYELGDGTIGSAKVYSGDLRFVNKSTLGGNYPIYEIEADNDDIYSVAFYKQVGGTTSTWDLYDLHFVERGNNFADHKMPSNPTYGGSITFINWDHNENGGDPFLPYEDINEDTVLYGQVLVAGNQGGTVLHVMNTENALLNRYLELYQAQEGADQNTTISDVEINTIMVSSATQEKNTNPDFRENGWNDGHTHYVVHNREVPGTAAEGWNHHIALTDIASVTINGKVGDKEFKVEIPVSENPGDFSVVSVDSMEGGVMGIIAELIINPKPADPDYDDWGDEENPTGDDLYAQTGVVVDCTNGTAGHTDGEYELVSTEGTMKWSTEQNAYVYEIEVKPDAYVGKYNTENTGTTHTLSPDNQSGTIVLVFRDGKWSAVDGESTVTFTVTCEGEQGGGDPGTEPEKPDEEVIATNFGENAVKVFCTWKPDNHVSKTYNLTADAIDVGEPYPDGDTYYCDVTIFAASFVSQYTPDGVKHELADASKNTGSFKLYYDGDGAKWLLAEGQNKPYVIFEVTCKDGGSGGEPEEPNEPTAPTYDDLEDLIKVTVDCTNTQINPAHPNGNYELMQGTYDVVKASTGDTWTVTVRSGDYIVNYEKENGNVPHGLTNDTDTGSETVSVVKEGDDWKLANGSAPTTITFEVKCGSTIVEVPGEGEDHWYPVYVDPEDPTDPDQTGVSDLLETDDHIQYLFGYPDGSFGPDRNMTRAEAAQMFYNLLKNKNVDAEPAFDDVPEGAWYATPVNVMAELGIVNGVGDDKFEPNREITRAEFTTMAMRFAKVPSGGVNIFTDVNPDDWFYSYVVNSIQYGWIEGYGDGTFRPDRLITRAEVTTIVNRMLDRQADMAYVIQHRAELNQFTDLTTEHWAYYTIVEATNEHDYKKPAIGEDWTSLKK</sequence>
<dbReference type="EMBL" id="DXDU01000094">
    <property type="protein sequence ID" value="HIY26646.1"/>
    <property type="molecule type" value="Genomic_DNA"/>
</dbReference>
<comment type="caution">
    <text evidence="4">The sequence shown here is derived from an EMBL/GenBank/DDBJ whole genome shotgun (WGS) entry which is preliminary data.</text>
</comment>
<gene>
    <name evidence="4" type="ORF">H9838_05645</name>
</gene>
<dbReference type="Pfam" id="PF00395">
    <property type="entry name" value="SLH"/>
    <property type="match status" value="3"/>
</dbReference>
<evidence type="ECO:0000256" key="1">
    <source>
        <dbReference type="ARBA" id="ARBA00022737"/>
    </source>
</evidence>
<evidence type="ECO:0000313" key="5">
    <source>
        <dbReference type="Proteomes" id="UP000823915"/>
    </source>
</evidence>
<protein>
    <submittedName>
        <fullName evidence="4">S-layer homology domain-containing protein</fullName>
    </submittedName>
</protein>
<evidence type="ECO:0000259" key="3">
    <source>
        <dbReference type="PROSITE" id="PS51272"/>
    </source>
</evidence>
<feature type="chain" id="PRO_5038734643" evidence="2">
    <location>
        <begin position="28"/>
        <end position="1120"/>
    </location>
</feature>
<feature type="signal peptide" evidence="2">
    <location>
        <begin position="1"/>
        <end position="27"/>
    </location>
</feature>
<organism evidence="4 5">
    <name type="scientific">Candidatus Acutalibacter pullistercoris</name>
    <dbReference type="NCBI Taxonomy" id="2838418"/>
    <lineage>
        <taxon>Bacteria</taxon>
        <taxon>Bacillati</taxon>
        <taxon>Bacillota</taxon>
        <taxon>Clostridia</taxon>
        <taxon>Eubacteriales</taxon>
        <taxon>Acutalibacteraceae</taxon>
        <taxon>Acutalibacter</taxon>
    </lineage>
</organism>
<dbReference type="PANTHER" id="PTHR43308">
    <property type="entry name" value="OUTER MEMBRANE PROTEIN ALPHA-RELATED"/>
    <property type="match status" value="1"/>
</dbReference>
<reference evidence="4" key="1">
    <citation type="journal article" date="2021" name="PeerJ">
        <title>Extensive microbial diversity within the chicken gut microbiome revealed by metagenomics and culture.</title>
        <authorList>
            <person name="Gilroy R."/>
            <person name="Ravi A."/>
            <person name="Getino M."/>
            <person name="Pursley I."/>
            <person name="Horton D.L."/>
            <person name="Alikhan N.F."/>
            <person name="Baker D."/>
            <person name="Gharbi K."/>
            <person name="Hall N."/>
            <person name="Watson M."/>
            <person name="Adriaenssens E.M."/>
            <person name="Foster-Nyarko E."/>
            <person name="Jarju S."/>
            <person name="Secka A."/>
            <person name="Antonio M."/>
            <person name="Oren A."/>
            <person name="Chaudhuri R.R."/>
            <person name="La Ragione R."/>
            <person name="Hildebrand F."/>
            <person name="Pallen M.J."/>
        </authorList>
    </citation>
    <scope>NUCLEOTIDE SEQUENCE</scope>
    <source>
        <strain evidence="4">1282</strain>
    </source>
</reference>
<dbReference type="InterPro" id="IPR051465">
    <property type="entry name" value="Cell_Envelope_Struct_Comp"/>
</dbReference>
<accession>A0A9D1YCJ4</accession>
<feature type="domain" description="SLH" evidence="3">
    <location>
        <begin position="1017"/>
        <end position="1075"/>
    </location>
</feature>
<feature type="domain" description="SLH" evidence="3">
    <location>
        <begin position="889"/>
        <end position="952"/>
    </location>
</feature>
<dbReference type="Proteomes" id="UP000823915">
    <property type="component" value="Unassembled WGS sequence"/>
</dbReference>
<dbReference type="PANTHER" id="PTHR43308:SF5">
    <property type="entry name" value="S-LAYER PROTEIN _ PEPTIDOGLYCAN ENDO-BETA-N-ACETYLGLUCOSAMINIDASE"/>
    <property type="match status" value="1"/>
</dbReference>